<keyword evidence="7" id="KW-1185">Reference proteome</keyword>
<evidence type="ECO:0000256" key="3">
    <source>
        <dbReference type="HAMAP-Rule" id="MF_01660"/>
    </source>
</evidence>
<dbReference type="EC" id="4.2.99.20" evidence="3"/>
<keyword evidence="1 3" id="KW-0474">Menaquinone biosynthesis</keyword>
<dbReference type="PRINTS" id="PR00412">
    <property type="entry name" value="EPOXHYDRLASE"/>
</dbReference>
<keyword evidence="2 3" id="KW-0456">Lyase</keyword>
<dbReference type="InterPro" id="IPR000639">
    <property type="entry name" value="Epox_hydrolase-like"/>
</dbReference>
<dbReference type="SUPFAM" id="SSF53474">
    <property type="entry name" value="alpha/beta-Hydrolases"/>
    <property type="match status" value="1"/>
</dbReference>
<evidence type="ECO:0000256" key="1">
    <source>
        <dbReference type="ARBA" id="ARBA00022428"/>
    </source>
</evidence>
<comment type="caution">
    <text evidence="6">The sequence shown here is derived from an EMBL/GenBank/DDBJ whole genome shotgun (WGS) entry which is preliminary data.</text>
</comment>
<dbReference type="PANTHER" id="PTHR42916:SF1">
    <property type="entry name" value="PROTEIN PHYLLO, CHLOROPLASTIC"/>
    <property type="match status" value="1"/>
</dbReference>
<gene>
    <name evidence="3" type="primary">menH</name>
    <name evidence="6" type="ORF">BW143_19930</name>
</gene>
<comment type="pathway">
    <text evidence="3">Quinol/quinone metabolism; 1,4-dihydroxy-2-naphthoate biosynthesis; 1,4-dihydroxy-2-naphthoate from chorismate: step 3/7.</text>
</comment>
<reference evidence="6 7" key="1">
    <citation type="submission" date="2017-01" db="EMBL/GenBank/DDBJ databases">
        <title>Bacillus phylogenomics.</title>
        <authorList>
            <person name="Dunlap C."/>
        </authorList>
    </citation>
    <scope>NUCLEOTIDE SEQUENCE [LARGE SCALE GENOMIC DNA]</scope>
    <source>
        <strain evidence="6 7">NRRL B-41282</strain>
    </source>
</reference>
<comment type="pathway">
    <text evidence="3">Quinol/quinone metabolism; menaquinone biosynthesis.</text>
</comment>
<organism evidence="6 7">
    <name type="scientific">Bacillus swezeyi</name>
    <dbReference type="NCBI Taxonomy" id="1925020"/>
    <lineage>
        <taxon>Bacteria</taxon>
        <taxon>Bacillati</taxon>
        <taxon>Bacillota</taxon>
        <taxon>Bacilli</taxon>
        <taxon>Bacillales</taxon>
        <taxon>Bacillaceae</taxon>
        <taxon>Bacillus</taxon>
    </lineage>
</organism>
<proteinExistence type="inferred from homology"/>
<dbReference type="Pfam" id="PF00561">
    <property type="entry name" value="Abhydrolase_1"/>
    <property type="match status" value="1"/>
</dbReference>
<comment type="function">
    <text evidence="3">Catalyzes a proton abstraction reaction that results in 2,5-elimination of pyruvate from 2-succinyl-5-enolpyruvyl-6-hydroxy-3-cyclohexene-1-carboxylate (SEPHCHC) and the formation of 2-succinyl-6-hydroxy-2,4-cyclohexadiene-1-carboxylate (SHCHC).</text>
</comment>
<dbReference type="InterPro" id="IPR029058">
    <property type="entry name" value="AB_hydrolase_fold"/>
</dbReference>
<dbReference type="RefSeq" id="WP_076761337.1">
    <property type="nucleotide sequence ID" value="NZ_JARMMI010000010.1"/>
</dbReference>
<dbReference type="InterPro" id="IPR022485">
    <property type="entry name" value="SHCHC_synthase_MenH"/>
</dbReference>
<dbReference type="PRINTS" id="PR00111">
    <property type="entry name" value="ABHYDROLASE"/>
</dbReference>
<feature type="compositionally biased region" description="Basic and acidic residues" evidence="4">
    <location>
        <begin position="132"/>
        <end position="144"/>
    </location>
</feature>
<evidence type="ECO:0000256" key="2">
    <source>
        <dbReference type="ARBA" id="ARBA00023239"/>
    </source>
</evidence>
<comment type="catalytic activity">
    <reaction evidence="3">
        <text>5-enolpyruvoyl-6-hydroxy-2-succinyl-cyclohex-3-ene-1-carboxylate = (1R,6R)-6-hydroxy-2-succinyl-cyclohexa-2,4-diene-1-carboxylate + pyruvate</text>
        <dbReference type="Rhea" id="RHEA:25597"/>
        <dbReference type="ChEBI" id="CHEBI:15361"/>
        <dbReference type="ChEBI" id="CHEBI:58689"/>
        <dbReference type="ChEBI" id="CHEBI:58818"/>
        <dbReference type="EC" id="4.2.99.20"/>
    </reaction>
</comment>
<evidence type="ECO:0000313" key="7">
    <source>
        <dbReference type="Proteomes" id="UP000187367"/>
    </source>
</evidence>
<dbReference type="Gene3D" id="3.40.50.1820">
    <property type="entry name" value="alpha/beta hydrolase"/>
    <property type="match status" value="1"/>
</dbReference>
<accession>A0A1R1RWG8</accession>
<dbReference type="UniPathway" id="UPA01057">
    <property type="reaction ID" value="UER00900"/>
</dbReference>
<dbReference type="UniPathway" id="UPA00079"/>
<dbReference type="InterPro" id="IPR000073">
    <property type="entry name" value="AB_hydrolase_1"/>
</dbReference>
<feature type="region of interest" description="Disordered" evidence="4">
    <location>
        <begin position="124"/>
        <end position="144"/>
    </location>
</feature>
<dbReference type="PANTHER" id="PTHR42916">
    <property type="entry name" value="2-SUCCINYL-5-ENOLPYRUVYL-6-HYDROXY-3-CYCLOHEXENE-1-CARBOXYLATE SYNTHASE"/>
    <property type="match status" value="1"/>
</dbReference>
<protein>
    <recommendedName>
        <fullName evidence="3">Putative 2-succinyl-6-hydroxy-2,4-cyclohexadiene-1-carboxylate synthase</fullName>
        <shortName evidence="3">SHCHC synthase</shortName>
        <ecNumber evidence="3">4.2.99.20</ecNumber>
    </recommendedName>
</protein>
<dbReference type="EMBL" id="MTJL01000045">
    <property type="protein sequence ID" value="OMH99566.1"/>
    <property type="molecule type" value="Genomic_DNA"/>
</dbReference>
<dbReference type="GO" id="GO:0070205">
    <property type="term" value="F:2-succinyl-6-hydroxy-2,4-cyclohexadiene-1-carboxylate synthase activity"/>
    <property type="evidence" value="ECO:0007669"/>
    <property type="project" value="UniProtKB-UniRule"/>
</dbReference>
<evidence type="ECO:0000256" key="4">
    <source>
        <dbReference type="SAM" id="MobiDB-lite"/>
    </source>
</evidence>
<comment type="similarity">
    <text evidence="3">Belongs to the AB hydrolase superfamily. MenH family.</text>
</comment>
<evidence type="ECO:0000259" key="5">
    <source>
        <dbReference type="Pfam" id="PF00561"/>
    </source>
</evidence>
<dbReference type="AlphaFoldDB" id="A0A1R1Q9T0"/>
<name>A0A1R1Q9T0_9BACI</name>
<evidence type="ECO:0000313" key="6">
    <source>
        <dbReference type="EMBL" id="OMH99566.1"/>
    </source>
</evidence>
<dbReference type="NCBIfam" id="TIGR03695">
    <property type="entry name" value="menH_SHCHC"/>
    <property type="match status" value="1"/>
</dbReference>
<comment type="subunit">
    <text evidence="3">Monomer.</text>
</comment>
<dbReference type="Proteomes" id="UP000187367">
    <property type="component" value="Unassembled WGS sequence"/>
</dbReference>
<feature type="domain" description="AB hydrolase-1" evidence="5">
    <location>
        <begin position="29"/>
        <end position="261"/>
    </location>
</feature>
<sequence length="274" mass="30622">MAVLKLTLKDGVSYAIEDTGGLPAEKTAVFLHGFTGSAKTWDEVDGYFQGIRRIKVDLLGHGRTDSPENESRYSTEKQIADLAEIFDLLKLKQVYLIGYSMGGRLALSFAMTHPGRVTAFVLESSSPGLQTPDERQKRREQDSRLSERIIKEGIEPFVNYWESIPLFASQLSLAESKRNKIREERLNNNPLGLANSLIGMGTGSQPSWWDRLGEITYPSLLIAGGLDQKFVGINQKMNRHIPECRLVVAEKAGHAVHVEEPDFFGKIVSEFILK</sequence>
<accession>A0A1R1Q9T0</accession>
<dbReference type="GO" id="GO:0009234">
    <property type="term" value="P:menaquinone biosynthetic process"/>
    <property type="evidence" value="ECO:0007669"/>
    <property type="project" value="UniProtKB-UniRule"/>
</dbReference>
<dbReference type="HAMAP" id="MF_01660">
    <property type="entry name" value="MenH"/>
    <property type="match status" value="1"/>
</dbReference>